<feature type="transmembrane region" description="Helical" evidence="1">
    <location>
        <begin position="356"/>
        <end position="373"/>
    </location>
</feature>
<gene>
    <name evidence="2" type="ORF">CYR79_00450</name>
</gene>
<feature type="transmembrane region" description="Helical" evidence="1">
    <location>
        <begin position="139"/>
        <end position="157"/>
    </location>
</feature>
<evidence type="ECO:0000313" key="3">
    <source>
        <dbReference type="Proteomes" id="UP000234579"/>
    </source>
</evidence>
<accession>A0A2I2ADN8</accession>
<evidence type="ECO:0008006" key="4">
    <source>
        <dbReference type="Google" id="ProtNLM"/>
    </source>
</evidence>
<dbReference type="AlphaFoldDB" id="A0A2I2ADN8"/>
<evidence type="ECO:0000313" key="2">
    <source>
        <dbReference type="EMBL" id="PLA77494.1"/>
    </source>
</evidence>
<dbReference type="Proteomes" id="UP000234579">
    <property type="component" value="Unassembled WGS sequence"/>
</dbReference>
<feature type="transmembrane region" description="Helical" evidence="1">
    <location>
        <begin position="86"/>
        <end position="102"/>
    </location>
</feature>
<dbReference type="EMBL" id="PKGI01000003">
    <property type="protein sequence ID" value="PLA77494.1"/>
    <property type="molecule type" value="Genomic_DNA"/>
</dbReference>
<comment type="caution">
    <text evidence="2">The sequence shown here is derived from an EMBL/GenBank/DDBJ whole genome shotgun (WGS) entry which is preliminary data.</text>
</comment>
<feature type="transmembrane region" description="Helical" evidence="1">
    <location>
        <begin position="319"/>
        <end position="336"/>
    </location>
</feature>
<protein>
    <recommendedName>
        <fullName evidence="4">Membrane protein 6-pyruvoyl-tetrahydropterin synthase-related domain-containing protein</fullName>
    </recommendedName>
</protein>
<sequence length="557" mass="63806">MKLEHKNMNFKNYDFKRLLLITGLFSLFAILAVLPAFADGHMKLPFDGNVHLSRFESIYEALANRSIPSDINFIGFKGGSTAYNSLYPWITGLIFVLPRFIIQNRLHAIMLGYFAINMLAMINMYLLTRELTNKIILRFLGVLLYQLSAYHFMIMYARVAMGELFAYTFLPLVFTGLLKIYKKDKLGFVFLGLGMSLIFNSHILSTITTVLILIVIVFVRIIRRKFSLFELKQYCYALLISVPMSIYSLFNFVKVYFNNDIEPPYHLLQPINTSDMWQSILNNSIVGDAPIFNIGLIETILLVLLIIPAILTGYSSWKLWWYSAIGIFIGTLNWFPWESKTLIESPIGSIQFLGRLLTYVSLFLAVAIVLLFEENEKYTFTIDKLSIIIIPLLLVSMSASYSHEHKMDYPANTYMHSNKNFEYALKYGEAGLDYPLRLDKATKKIPLKKFDVDDAKQTYNNITIHIKSMKTKKVRLNIPIYRGVNYTVKINGKTKSVASGKNLIVTLRQGKNVVSVTSNPTKIQYVLLMTSVISIILATVCSFLLIFKGRAFRIKEI</sequence>
<keyword evidence="1" id="KW-0812">Transmembrane</keyword>
<reference evidence="3" key="1">
    <citation type="submission" date="2017-12" db="EMBL/GenBank/DDBJ databases">
        <authorList>
            <person name="Christensen H."/>
        </authorList>
    </citation>
    <scope>NUCLEOTIDE SEQUENCE [LARGE SCALE GENOMIC DNA]</scope>
    <source>
        <strain evidence="3">268A</strain>
    </source>
</reference>
<keyword evidence="1" id="KW-0472">Membrane</keyword>
<name>A0A2I2ADN8_9LACO</name>
<feature type="transmembrane region" description="Helical" evidence="1">
    <location>
        <begin position="291"/>
        <end position="312"/>
    </location>
</feature>
<feature type="transmembrane region" description="Helical" evidence="1">
    <location>
        <begin position="385"/>
        <end position="403"/>
    </location>
</feature>
<feature type="transmembrane region" description="Helical" evidence="1">
    <location>
        <begin position="164"/>
        <end position="181"/>
    </location>
</feature>
<feature type="transmembrane region" description="Helical" evidence="1">
    <location>
        <begin position="109"/>
        <end position="127"/>
    </location>
</feature>
<keyword evidence="1" id="KW-1133">Transmembrane helix</keyword>
<feature type="transmembrane region" description="Helical" evidence="1">
    <location>
        <begin position="234"/>
        <end position="257"/>
    </location>
</feature>
<proteinExistence type="predicted"/>
<evidence type="ECO:0000256" key="1">
    <source>
        <dbReference type="SAM" id="Phobius"/>
    </source>
</evidence>
<organism evidence="2 3">
    <name type="scientific">Ligilactobacillus agilis</name>
    <dbReference type="NCBI Taxonomy" id="1601"/>
    <lineage>
        <taxon>Bacteria</taxon>
        <taxon>Bacillati</taxon>
        <taxon>Bacillota</taxon>
        <taxon>Bacilli</taxon>
        <taxon>Lactobacillales</taxon>
        <taxon>Lactobacillaceae</taxon>
        <taxon>Ligilactobacillus</taxon>
    </lineage>
</organism>
<feature type="transmembrane region" description="Helical" evidence="1">
    <location>
        <begin position="201"/>
        <end position="222"/>
    </location>
</feature>
<feature type="transmembrane region" description="Helical" evidence="1">
    <location>
        <begin position="525"/>
        <end position="547"/>
    </location>
</feature>